<dbReference type="PROSITE" id="PS51257">
    <property type="entry name" value="PROKAR_LIPOPROTEIN"/>
    <property type="match status" value="1"/>
</dbReference>
<feature type="compositionally biased region" description="Pro residues" evidence="1">
    <location>
        <begin position="402"/>
        <end position="416"/>
    </location>
</feature>
<keyword evidence="4" id="KW-1185">Reference proteome</keyword>
<evidence type="ECO:0000256" key="1">
    <source>
        <dbReference type="SAM" id="MobiDB-lite"/>
    </source>
</evidence>
<dbReference type="InterPro" id="IPR012338">
    <property type="entry name" value="Beta-lactam/transpept-like"/>
</dbReference>
<dbReference type="Gene3D" id="3.40.710.10">
    <property type="entry name" value="DD-peptidase/beta-lactamase superfamily"/>
    <property type="match status" value="1"/>
</dbReference>
<feature type="domain" description="Beta-lactamase-related" evidence="2">
    <location>
        <begin position="84"/>
        <end position="367"/>
    </location>
</feature>
<dbReference type="RefSeq" id="WP_285761919.1">
    <property type="nucleotide sequence ID" value="NZ_BSQG01000014.1"/>
</dbReference>
<protein>
    <recommendedName>
        <fullName evidence="2">Beta-lactamase-related domain-containing protein</fullName>
    </recommendedName>
</protein>
<dbReference type="PANTHER" id="PTHR46825:SF7">
    <property type="entry name" value="D-ALANYL-D-ALANINE CARBOXYPEPTIDASE"/>
    <property type="match status" value="1"/>
</dbReference>
<dbReference type="AlphaFoldDB" id="A0A9W6PBC4"/>
<dbReference type="SUPFAM" id="SSF56601">
    <property type="entry name" value="beta-lactamase/transpeptidase-like"/>
    <property type="match status" value="1"/>
</dbReference>
<evidence type="ECO:0000313" key="4">
    <source>
        <dbReference type="Proteomes" id="UP001165092"/>
    </source>
</evidence>
<sequence length="427" mass="45578">METNRRIPVAGAALTAAVLLTLSQGCQLTDIGWAPVGRAAAAPLAPDPPQIPADERASLQERLDEVVTEGSSGVVAELVVTGPGGSDVWTGTSGTADRATGAPIDQGAHFRIASISKPFLATVLLELVGEGRVELDGTVEEYLPGLLNRGDEVTLRMLLSHTSGIYSFSRSMPPVLGTPDRQWRPEELVAIANEHEFVFEPGQGGGYSNTNYVLVAMVIEKVTGVPYDQEVSRRLLEPLGLDQTFIPSTVDMPAPVLHAYLPVRAFPGAEPEPAEITEFNPTRWYGTAQIVSTVADVNHFYTELLGGKVLDPPELAQMLTVQGLSPQQGYGYGLGPHQRRLSCGVQVWMHSGHIPGYRTWTVHSEDRHFTMFQARFDADPDAPAWSVIETALCPPETGGPRPEVPSAPPSEAPSAPPGEAGRGSSAG</sequence>
<proteinExistence type="predicted"/>
<evidence type="ECO:0000259" key="2">
    <source>
        <dbReference type="Pfam" id="PF00144"/>
    </source>
</evidence>
<dbReference type="Pfam" id="PF00144">
    <property type="entry name" value="Beta-lactamase"/>
    <property type="match status" value="1"/>
</dbReference>
<dbReference type="PANTHER" id="PTHR46825">
    <property type="entry name" value="D-ALANYL-D-ALANINE-CARBOXYPEPTIDASE/ENDOPEPTIDASE AMPH"/>
    <property type="match status" value="1"/>
</dbReference>
<dbReference type="InterPro" id="IPR001466">
    <property type="entry name" value="Beta-lactam-related"/>
</dbReference>
<evidence type="ECO:0000313" key="3">
    <source>
        <dbReference type="EMBL" id="GLU50391.1"/>
    </source>
</evidence>
<dbReference type="EMBL" id="BSQG01000014">
    <property type="protein sequence ID" value="GLU50391.1"/>
    <property type="molecule type" value="Genomic_DNA"/>
</dbReference>
<gene>
    <name evidence="3" type="ORF">Nans01_47420</name>
</gene>
<comment type="caution">
    <text evidence="3">The sequence shown here is derived from an EMBL/GenBank/DDBJ whole genome shotgun (WGS) entry which is preliminary data.</text>
</comment>
<organism evidence="3 4">
    <name type="scientific">Nocardiopsis ansamitocini</name>
    <dbReference type="NCBI Taxonomy" id="1670832"/>
    <lineage>
        <taxon>Bacteria</taxon>
        <taxon>Bacillati</taxon>
        <taxon>Actinomycetota</taxon>
        <taxon>Actinomycetes</taxon>
        <taxon>Streptosporangiales</taxon>
        <taxon>Nocardiopsidaceae</taxon>
        <taxon>Nocardiopsis</taxon>
    </lineage>
</organism>
<dbReference type="Proteomes" id="UP001165092">
    <property type="component" value="Unassembled WGS sequence"/>
</dbReference>
<dbReference type="InterPro" id="IPR050491">
    <property type="entry name" value="AmpC-like"/>
</dbReference>
<accession>A0A9W6PBC4</accession>
<feature type="region of interest" description="Disordered" evidence="1">
    <location>
        <begin position="391"/>
        <end position="427"/>
    </location>
</feature>
<name>A0A9W6PBC4_9ACTN</name>
<reference evidence="3" key="1">
    <citation type="submission" date="2023-02" db="EMBL/GenBank/DDBJ databases">
        <title>Nocardiopsis ansamitocini NBRC 112285.</title>
        <authorList>
            <person name="Ichikawa N."/>
            <person name="Sato H."/>
            <person name="Tonouchi N."/>
        </authorList>
    </citation>
    <scope>NUCLEOTIDE SEQUENCE</scope>
    <source>
        <strain evidence="3">NBRC 112285</strain>
    </source>
</reference>